<dbReference type="GO" id="GO:0000978">
    <property type="term" value="F:RNA polymerase II cis-regulatory region sequence-specific DNA binding"/>
    <property type="evidence" value="ECO:0007669"/>
    <property type="project" value="TreeGrafter"/>
</dbReference>
<gene>
    <name evidence="4" type="ORF">EB796_013298</name>
</gene>
<comment type="caution">
    <text evidence="4">The sequence shown here is derived from an EMBL/GenBank/DDBJ whole genome shotgun (WGS) entry which is preliminary data.</text>
</comment>
<dbReference type="Gene3D" id="3.10.390.10">
    <property type="entry name" value="SAND domain-like"/>
    <property type="match status" value="1"/>
</dbReference>
<reference evidence="4" key="1">
    <citation type="submission" date="2020-06" db="EMBL/GenBank/DDBJ databases">
        <title>Draft genome of Bugula neritina, a colonial animal packing powerful symbionts and potential medicines.</title>
        <authorList>
            <person name="Rayko M."/>
        </authorList>
    </citation>
    <scope>NUCLEOTIDE SEQUENCE [LARGE SCALE GENOMIC DNA]</scope>
    <source>
        <strain evidence="4">Kwan_BN1</strain>
    </source>
</reference>
<dbReference type="InterPro" id="IPR023216">
    <property type="entry name" value="Tscrpt_reg_SKI_SnoN"/>
</dbReference>
<dbReference type="PANTHER" id="PTHR10005:SF25">
    <property type="entry name" value="SNO ONCOGENE, ISOFORM B"/>
    <property type="match status" value="1"/>
</dbReference>
<keyword evidence="5" id="KW-1185">Reference proteome</keyword>
<name>A0A7J7JPY2_BUGNE</name>
<dbReference type="GO" id="GO:0046332">
    <property type="term" value="F:SMAD binding"/>
    <property type="evidence" value="ECO:0007669"/>
    <property type="project" value="InterPro"/>
</dbReference>
<dbReference type="EMBL" id="VXIV02001954">
    <property type="protein sequence ID" value="KAF6028409.1"/>
    <property type="molecule type" value="Genomic_DNA"/>
</dbReference>
<dbReference type="InterPro" id="IPR009061">
    <property type="entry name" value="DNA-bd_dom_put_sf"/>
</dbReference>
<proteinExistence type="inferred from homology"/>
<feature type="compositionally biased region" description="Polar residues" evidence="2">
    <location>
        <begin position="451"/>
        <end position="466"/>
    </location>
</feature>
<dbReference type="GO" id="GO:0005667">
    <property type="term" value="C:transcription regulator complex"/>
    <property type="evidence" value="ECO:0007669"/>
    <property type="project" value="TreeGrafter"/>
</dbReference>
<dbReference type="SUPFAM" id="SSF46955">
    <property type="entry name" value="Putative DNA-binding domain"/>
    <property type="match status" value="1"/>
</dbReference>
<dbReference type="GO" id="GO:0005634">
    <property type="term" value="C:nucleus"/>
    <property type="evidence" value="ECO:0007669"/>
    <property type="project" value="TreeGrafter"/>
</dbReference>
<dbReference type="Gene3D" id="3.10.260.20">
    <property type="entry name" value="Ski"/>
    <property type="match status" value="1"/>
</dbReference>
<comment type="similarity">
    <text evidence="1">Belongs to the SKI family.</text>
</comment>
<dbReference type="SMART" id="SM01046">
    <property type="entry name" value="c-SKI_SMAD_bind"/>
    <property type="match status" value="1"/>
</dbReference>
<dbReference type="Pfam" id="PF08782">
    <property type="entry name" value="c-SKI_SMAD_bind"/>
    <property type="match status" value="1"/>
</dbReference>
<evidence type="ECO:0000256" key="2">
    <source>
        <dbReference type="SAM" id="MobiDB-lite"/>
    </source>
</evidence>
<dbReference type="InterPro" id="IPR014890">
    <property type="entry name" value="c-SKI_SMAD4-bd_dom"/>
</dbReference>
<dbReference type="InterPro" id="IPR010919">
    <property type="entry name" value="SAND-like_dom_sf"/>
</dbReference>
<evidence type="ECO:0000313" key="5">
    <source>
        <dbReference type="Proteomes" id="UP000593567"/>
    </source>
</evidence>
<evidence type="ECO:0000259" key="3">
    <source>
        <dbReference type="SMART" id="SM01046"/>
    </source>
</evidence>
<organism evidence="4 5">
    <name type="scientific">Bugula neritina</name>
    <name type="common">Brown bryozoan</name>
    <name type="synonym">Sertularia neritina</name>
    <dbReference type="NCBI Taxonomy" id="10212"/>
    <lineage>
        <taxon>Eukaryota</taxon>
        <taxon>Metazoa</taxon>
        <taxon>Spiralia</taxon>
        <taxon>Lophotrochozoa</taxon>
        <taxon>Bryozoa</taxon>
        <taxon>Gymnolaemata</taxon>
        <taxon>Cheilostomatida</taxon>
        <taxon>Flustrina</taxon>
        <taxon>Buguloidea</taxon>
        <taxon>Bugulidae</taxon>
        <taxon>Bugula</taxon>
    </lineage>
</organism>
<dbReference type="GO" id="GO:0030514">
    <property type="term" value="P:negative regulation of BMP signaling pathway"/>
    <property type="evidence" value="ECO:0007669"/>
    <property type="project" value="TreeGrafter"/>
</dbReference>
<sequence length="540" mass="60435">MNGATAPPVPNRDLSQVLHHFQIYAMNALGGPSLWNAEMAKLAGARFESYKAALTRSAKELAQQIPLDVTNLRMPLHSQTLPIMLRSDSRWELTHTILEGQKISCFKIGGEKRLCLPQLLQTVLDKLSWENIEQACDDLNIYCSRCNPEQLELFKKKGDLLQRADSCGLITLTDAERLCEVLLHSANDAQNNYMISNSASTRARASSSCIPVYHECFGEGHGYLKPDLYTAHDALCIECADCGDLLSPRRFVGHSHGFQESLICHWGFDRNNWRCYILFDEEAVGKSENTADLELIFNQTLQKYSETVSELNGQSTHQPSKRKISSSPIKSGVEEKFRKLGDSHVTSEDGAHRLYTSASTVAFPARPEWLLNSSAENEDENPSLVKTEPRVMPQTSRLPVLENPDSVVPSCQTDRYGKHFVPNISLQQNELYQSSEADSDCTATQRRKAGSKSSIDSGVAKTSNKSDFSDGVQVGRESSPYRSVLESLAKMENQYLQLLHSTVMTRVEKSELEEKYVSYSDTIRKHFAATASSEQYKESK</sequence>
<evidence type="ECO:0000256" key="1">
    <source>
        <dbReference type="ARBA" id="ARBA00009513"/>
    </source>
</evidence>
<accession>A0A7J7JPY2</accession>
<dbReference type="InterPro" id="IPR003380">
    <property type="entry name" value="SKI/SNO/DAC"/>
</dbReference>
<dbReference type="GO" id="GO:0005737">
    <property type="term" value="C:cytoplasm"/>
    <property type="evidence" value="ECO:0007669"/>
    <property type="project" value="TreeGrafter"/>
</dbReference>
<dbReference type="OrthoDB" id="3938623at2759"/>
<evidence type="ECO:0000313" key="4">
    <source>
        <dbReference type="EMBL" id="KAF6028409.1"/>
    </source>
</evidence>
<dbReference type="SUPFAM" id="SSF63763">
    <property type="entry name" value="SAND domain-like"/>
    <property type="match status" value="1"/>
</dbReference>
<dbReference type="AlphaFoldDB" id="A0A7J7JPY2"/>
<protein>
    <submittedName>
        <fullName evidence="4">SKI</fullName>
    </submittedName>
</protein>
<dbReference type="PANTHER" id="PTHR10005">
    <property type="entry name" value="SKI ONCOGENE-RELATED"/>
    <property type="match status" value="1"/>
</dbReference>
<dbReference type="CDD" id="cd21079">
    <property type="entry name" value="DHD_Ski_Sno"/>
    <property type="match status" value="1"/>
</dbReference>
<dbReference type="InterPro" id="IPR037000">
    <property type="entry name" value="Ski_DNA-bd_sf"/>
</dbReference>
<dbReference type="FunFam" id="3.10.260.20:FF:000002">
    <property type="entry name" value="SKI-like oncogene a"/>
    <property type="match status" value="1"/>
</dbReference>
<dbReference type="Pfam" id="PF02437">
    <property type="entry name" value="Ski_Sno_DHD"/>
    <property type="match status" value="1"/>
</dbReference>
<dbReference type="GO" id="GO:0000981">
    <property type="term" value="F:DNA-binding transcription factor activity, RNA polymerase II-specific"/>
    <property type="evidence" value="ECO:0007669"/>
    <property type="project" value="TreeGrafter"/>
</dbReference>
<feature type="domain" description="c-SKI SMAD4-binding" evidence="3">
    <location>
        <begin position="209"/>
        <end position="305"/>
    </location>
</feature>
<dbReference type="Proteomes" id="UP000593567">
    <property type="component" value="Unassembled WGS sequence"/>
</dbReference>
<feature type="region of interest" description="Disordered" evidence="2">
    <location>
        <begin position="444"/>
        <end position="476"/>
    </location>
</feature>